<keyword evidence="2" id="KW-1185">Reference proteome</keyword>
<evidence type="ECO:0000313" key="1">
    <source>
        <dbReference type="EMBL" id="ADY57497.1"/>
    </source>
</evidence>
<dbReference type="OrthoDB" id="1795877at2"/>
<reference evidence="1 2" key="1">
    <citation type="journal article" date="2011" name="Stand. Genomic Sci.">
        <title>Complete genome sequence of Syntrophobotulus glycolicus type strain (FlGlyR).</title>
        <authorList>
            <person name="Han C."/>
            <person name="Mwirichia R."/>
            <person name="Chertkov O."/>
            <person name="Held B."/>
            <person name="Lapidus A."/>
            <person name="Nolan M."/>
            <person name="Lucas S."/>
            <person name="Hammon N."/>
            <person name="Deshpande S."/>
            <person name="Cheng J.F."/>
            <person name="Tapia R."/>
            <person name="Goodwin L."/>
            <person name="Pitluck S."/>
            <person name="Huntemann M."/>
            <person name="Liolios K."/>
            <person name="Ivanova N."/>
            <person name="Pagani I."/>
            <person name="Mavromatis K."/>
            <person name="Ovchinikova G."/>
            <person name="Pati A."/>
            <person name="Chen A."/>
            <person name="Palaniappan K."/>
            <person name="Land M."/>
            <person name="Hauser L."/>
            <person name="Brambilla E.M."/>
            <person name="Rohde M."/>
            <person name="Spring S."/>
            <person name="Sikorski J."/>
            <person name="Goker M."/>
            <person name="Woyke T."/>
            <person name="Bristow J."/>
            <person name="Eisen J.A."/>
            <person name="Markowitz V."/>
            <person name="Hugenholtz P."/>
            <person name="Kyrpides N.C."/>
            <person name="Klenk H.P."/>
            <person name="Detter J.C."/>
        </authorList>
    </citation>
    <scope>NUCLEOTIDE SEQUENCE [LARGE SCALE GENOMIC DNA]</scope>
    <source>
        <strain evidence="2">DSM 8271 / FlGlyR</strain>
    </source>
</reference>
<organism evidence="1 2">
    <name type="scientific">Syntrophobotulus glycolicus (strain DSM 8271 / FlGlyR)</name>
    <dbReference type="NCBI Taxonomy" id="645991"/>
    <lineage>
        <taxon>Bacteria</taxon>
        <taxon>Bacillati</taxon>
        <taxon>Bacillota</taxon>
        <taxon>Clostridia</taxon>
        <taxon>Eubacteriales</taxon>
        <taxon>Desulfitobacteriaceae</taxon>
        <taxon>Syntrophobotulus</taxon>
    </lineage>
</organism>
<dbReference type="STRING" id="645991.Sgly_3233"/>
<proteinExistence type="predicted"/>
<dbReference type="HOGENOM" id="CLU_1508232_0_0_9"/>
<dbReference type="KEGG" id="sgy:Sgly_3233"/>
<dbReference type="Proteomes" id="UP000007488">
    <property type="component" value="Chromosome"/>
</dbReference>
<gene>
    <name evidence="1" type="ordered locus">Sgly_3233</name>
</gene>
<dbReference type="AlphaFoldDB" id="F0T1S3"/>
<dbReference type="eggNOG" id="ENOG50312D8">
    <property type="taxonomic scope" value="Bacteria"/>
</dbReference>
<dbReference type="EMBL" id="CP002547">
    <property type="protein sequence ID" value="ADY57497.1"/>
    <property type="molecule type" value="Genomic_DNA"/>
</dbReference>
<protein>
    <submittedName>
        <fullName evidence="1">Uncharacterized protein</fullName>
    </submittedName>
</protein>
<reference evidence="2" key="2">
    <citation type="submission" date="2011-02" db="EMBL/GenBank/DDBJ databases">
        <title>The complete genome of Syntrophobotulus glycolicus DSM 8271.</title>
        <authorList>
            <person name="Lucas S."/>
            <person name="Copeland A."/>
            <person name="Lapidus A."/>
            <person name="Bruce D."/>
            <person name="Goodwin L."/>
            <person name="Pitluck S."/>
            <person name="Kyrpides N."/>
            <person name="Mavromatis K."/>
            <person name="Pagani I."/>
            <person name="Ivanova N."/>
            <person name="Mikhailova N."/>
            <person name="Chertkov O."/>
            <person name="Held B."/>
            <person name="Detter J.C."/>
            <person name="Tapia R."/>
            <person name="Han C."/>
            <person name="Land M."/>
            <person name="Hauser L."/>
            <person name="Markowitz V."/>
            <person name="Cheng J.-F."/>
            <person name="Hugenholtz P."/>
            <person name="Woyke T."/>
            <person name="Wu D."/>
            <person name="Spring S."/>
            <person name="Schroeder M."/>
            <person name="Brambilla E."/>
            <person name="Klenk H.-P."/>
            <person name="Eisen J.A."/>
        </authorList>
    </citation>
    <scope>NUCLEOTIDE SEQUENCE [LARGE SCALE GENOMIC DNA]</scope>
    <source>
        <strain evidence="2">DSM 8271 / FlGlyR</strain>
    </source>
</reference>
<dbReference type="RefSeq" id="WP_013626222.1">
    <property type="nucleotide sequence ID" value="NC_015172.1"/>
</dbReference>
<name>F0T1S3_SYNGF</name>
<evidence type="ECO:0000313" key="2">
    <source>
        <dbReference type="Proteomes" id="UP000007488"/>
    </source>
</evidence>
<sequence length="176" mass="20012">MKATRKLTLIVLLLAIVLSFPGIVLAKTDEYGYNAKARTFKGTLDNWEAFLAGTPPTPYDPKGTDIIFVERKWNILFDPLIKSKKPSAGAWQKAKLWEYLSGEKLGWTWHLEFEIFYSPKKAIPGAIEVPLEAIGYPGFYVIKQEEWLAGPNGEKEIIQDFSILHNRIKKALNCKK</sequence>
<accession>F0T1S3</accession>